<dbReference type="RefSeq" id="XP_013424140.1">
    <property type="nucleotide sequence ID" value="XM_013568686.1"/>
</dbReference>
<dbReference type="Proteomes" id="UP000027730">
    <property type="component" value="Unassembled WGS sequence"/>
</dbReference>
<dbReference type="GeneID" id="25414117"/>
<keyword evidence="3" id="KW-1185">Reference proteome</keyword>
<evidence type="ECO:0000256" key="1">
    <source>
        <dbReference type="SAM" id="MobiDB-lite"/>
    </source>
</evidence>
<dbReference type="HOGENOM" id="CLU_979986_0_0_1"/>
<sequence>MAKGKRKSEAEEDEKDEKKNSKKARLSYDFFHDKPESAKRDAPTVLVCRGEKCHVFPQILEISSKTFSQRWEHIVQNNRTYAVLDSLAIRGVQVYANWAMDHEKPALVAINDDGGDILDDLITCYLTARALRAYLLCDLLLYEACKVGSTAGINLVVRRTHITKVYEETKRSSDALRNFLAAVVAYQRRNSLANPISGKDERIDKQRSRFEALPQDFQFDLMDELSKNNAAENPCQRPKRFLKVVIYHMEKKEEKRAAAVRARLEARGSEGSPLFVDGEDD</sequence>
<organism evidence="2 3">
    <name type="scientific">Aureobasidium namibiae CBS 147.97</name>
    <dbReference type="NCBI Taxonomy" id="1043004"/>
    <lineage>
        <taxon>Eukaryota</taxon>
        <taxon>Fungi</taxon>
        <taxon>Dikarya</taxon>
        <taxon>Ascomycota</taxon>
        <taxon>Pezizomycotina</taxon>
        <taxon>Dothideomycetes</taxon>
        <taxon>Dothideomycetidae</taxon>
        <taxon>Dothideales</taxon>
        <taxon>Saccotheciaceae</taxon>
        <taxon>Aureobasidium</taxon>
    </lineage>
</organism>
<accession>A0A074X5V5</accession>
<dbReference type="EMBL" id="KL584719">
    <property type="protein sequence ID" value="KEQ69971.1"/>
    <property type="molecule type" value="Genomic_DNA"/>
</dbReference>
<proteinExistence type="predicted"/>
<dbReference type="OrthoDB" id="3879505at2759"/>
<reference evidence="2 3" key="1">
    <citation type="journal article" date="2014" name="BMC Genomics">
        <title>Genome sequencing of four Aureobasidium pullulans varieties: biotechnological potential, stress tolerance, and description of new species.</title>
        <authorList>
            <person name="Gostin Ar C."/>
            <person name="Ohm R.A."/>
            <person name="Kogej T."/>
            <person name="Sonjak S."/>
            <person name="Turk M."/>
            <person name="Zajc J."/>
            <person name="Zalar P."/>
            <person name="Grube M."/>
            <person name="Sun H."/>
            <person name="Han J."/>
            <person name="Sharma A."/>
            <person name="Chiniquy J."/>
            <person name="Ngan C.Y."/>
            <person name="Lipzen A."/>
            <person name="Barry K."/>
            <person name="Grigoriev I.V."/>
            <person name="Gunde-Cimerman N."/>
        </authorList>
    </citation>
    <scope>NUCLEOTIDE SEQUENCE [LARGE SCALE GENOMIC DNA]</scope>
    <source>
        <strain evidence="2 3">CBS 147.97</strain>
    </source>
</reference>
<dbReference type="AlphaFoldDB" id="A0A074X5V5"/>
<evidence type="ECO:0000313" key="2">
    <source>
        <dbReference type="EMBL" id="KEQ69971.1"/>
    </source>
</evidence>
<evidence type="ECO:0000313" key="3">
    <source>
        <dbReference type="Proteomes" id="UP000027730"/>
    </source>
</evidence>
<feature type="region of interest" description="Disordered" evidence="1">
    <location>
        <begin position="1"/>
        <end position="22"/>
    </location>
</feature>
<name>A0A074X5V5_9PEZI</name>
<protein>
    <submittedName>
        <fullName evidence="2">Uncharacterized protein</fullName>
    </submittedName>
</protein>
<gene>
    <name evidence="2" type="ORF">M436DRAFT_66820</name>
</gene>